<protein>
    <recommendedName>
        <fullName evidence="3">Glycine zipper family protein</fullName>
    </recommendedName>
</protein>
<proteinExistence type="predicted"/>
<feature type="transmembrane region" description="Helical" evidence="1">
    <location>
        <begin position="114"/>
        <end position="132"/>
    </location>
</feature>
<keyword evidence="1" id="KW-0812">Transmembrane</keyword>
<dbReference type="AlphaFoldDB" id="A0AAU7MZL0"/>
<keyword evidence="1" id="KW-1133">Transmembrane helix</keyword>
<name>A0AAU7MZL0_9FLAO</name>
<gene>
    <name evidence="2" type="ORF">ABNE31_02805</name>
</gene>
<dbReference type="EMBL" id="CP157804">
    <property type="protein sequence ID" value="XBQ23855.1"/>
    <property type="molecule type" value="Genomic_DNA"/>
</dbReference>
<accession>A0AAU7MZL0</accession>
<evidence type="ECO:0000256" key="1">
    <source>
        <dbReference type="SAM" id="Phobius"/>
    </source>
</evidence>
<evidence type="ECO:0008006" key="3">
    <source>
        <dbReference type="Google" id="ProtNLM"/>
    </source>
</evidence>
<dbReference type="KEGG" id="fld:ABNE31_02805"/>
<organism evidence="2">
    <name type="scientific">Flagellimonas sp. MMG031</name>
    <dbReference type="NCBI Taxonomy" id="3158549"/>
    <lineage>
        <taxon>Bacteria</taxon>
        <taxon>Pseudomonadati</taxon>
        <taxon>Bacteroidota</taxon>
        <taxon>Flavobacteriia</taxon>
        <taxon>Flavobacteriales</taxon>
        <taxon>Flavobacteriaceae</taxon>
        <taxon>Flagellimonas</taxon>
    </lineage>
</organism>
<keyword evidence="1" id="KW-0472">Membrane</keyword>
<feature type="transmembrane region" description="Helical" evidence="1">
    <location>
        <begin position="89"/>
        <end position="108"/>
    </location>
</feature>
<reference evidence="2" key="1">
    <citation type="submission" date="2024-05" db="EMBL/GenBank/DDBJ databases">
        <title>Draft Genome Sequences of Flagellimonas sp. MMG031 and Marinobacter sp. MMG032 Isolated from the dinoflagellate Symbiodinium pilosum.</title>
        <authorList>
            <person name="Shikuma N.J."/>
            <person name="Farrell M.V."/>
        </authorList>
    </citation>
    <scope>NUCLEOTIDE SEQUENCE</scope>
    <source>
        <strain evidence="2">MMG031</strain>
    </source>
</reference>
<sequence>MIAAPKQRTQLPEKTQKYYDQFQHLILEIRKRKLPSDLVTVINNRIETLNQVSDTDKALKSEIQKTQSKIVGLLAEKLKIVPINYYRKTWFVLGMTVFGLPMGTALGLSLGNMGLLGLGLPVGMFIGLAMGARMDKKAEEEGRQLNIEIKS</sequence>
<dbReference type="RefSeq" id="WP_349352294.1">
    <property type="nucleotide sequence ID" value="NZ_CP157804.1"/>
</dbReference>
<evidence type="ECO:0000313" key="2">
    <source>
        <dbReference type="EMBL" id="XBQ23855.1"/>
    </source>
</evidence>